<reference evidence="6 7" key="1">
    <citation type="submission" date="2020-02" db="EMBL/GenBank/DDBJ databases">
        <title>Identification and distribution of gene clusters putatively required for synthesis of sphingolipid metabolism inhibitors in phylogenetically diverse species of the filamentous fungus Fusarium.</title>
        <authorList>
            <person name="Kim H.-S."/>
            <person name="Busman M."/>
            <person name="Brown D.W."/>
            <person name="Divon H."/>
            <person name="Uhlig S."/>
            <person name="Proctor R.H."/>
        </authorList>
    </citation>
    <scope>NUCLEOTIDE SEQUENCE [LARGE SCALE GENOMIC DNA]</scope>
    <source>
        <strain evidence="6 7">NRRL 2903</strain>
    </source>
</reference>
<evidence type="ECO:0000256" key="1">
    <source>
        <dbReference type="ARBA" id="ARBA00022737"/>
    </source>
</evidence>
<keyword evidence="7" id="KW-1185">Reference proteome</keyword>
<feature type="repeat" description="ANK" evidence="3">
    <location>
        <begin position="1022"/>
        <end position="1054"/>
    </location>
</feature>
<dbReference type="Gene3D" id="1.25.40.20">
    <property type="entry name" value="Ankyrin repeat-containing domain"/>
    <property type="match status" value="5"/>
</dbReference>
<dbReference type="Pfam" id="PF24883">
    <property type="entry name" value="NPHP3_N"/>
    <property type="match status" value="1"/>
</dbReference>
<dbReference type="PANTHER" id="PTHR24201">
    <property type="entry name" value="ANK_REP_REGION DOMAIN-CONTAINING PROTEIN"/>
    <property type="match status" value="1"/>
</dbReference>
<feature type="repeat" description="ANK" evidence="3">
    <location>
        <begin position="1167"/>
        <end position="1199"/>
    </location>
</feature>
<dbReference type="GO" id="GO:0005634">
    <property type="term" value="C:nucleus"/>
    <property type="evidence" value="ECO:0007669"/>
    <property type="project" value="TreeGrafter"/>
</dbReference>
<evidence type="ECO:0000259" key="5">
    <source>
        <dbReference type="Pfam" id="PF24883"/>
    </source>
</evidence>
<dbReference type="Pfam" id="PF12796">
    <property type="entry name" value="Ank_2"/>
    <property type="match status" value="3"/>
</dbReference>
<sequence length="1478" mass="164267">MTFPAPPSNQPSGSRAGLAPPPMSIDYRVAIICALPLEADAVRAVFSTFWADDRDSDGIIRAHNDPNHYTTGTIHGHNVVIAHMPKYGKGSSATVAANIRHTFPDIALALVVGICGGVPSTQGNEIMLGDVVISECVVEYDRGRQFPNWVKPINTLGDSQNADLQGFLTMLRGDYLQSFTAKYLEESPNAEDHLEPTPKPTHLGFNEDKLYESTHRHKHHIQGQCETCDACVDDTMETCDESKTSSCEALGCSNPKVRKRSNNPKDTKPRVHRGKVGSADLVMKSGRHRDQWADHLGIIAFEMEGAGVCGKLPCLVIKGVCDYADSHKSKDWQDYAAATAAACMKAVLKRWRPSVGLKTQILTLTYMFVSLVDLTPEPVQNDESHLEMMRNLFVIDPTATRNEIERNRGLLLPGTGSWIFSENNGNLDSHPCATVNSVFNRWWNNEKPYVLWLRGDPGKGKTMLAISLIDNIQQRLDAQEPSKRVRSSLAYFFCAYDDEDKREVSCIIRSFLWQLLTKHPSLVAPFRRIYDTQERTYLLSKSSASLFTLLNSLELITDELGFSSYFVIDALDECSPESRDTFLRYLEGAQIMRDTQRQGKIKWLITTRNNVEVGSSGSVISLEENASHVDTTISQYLSCEVEKLALVKKYSEDVQKEVRNSLSEKANGTFLWAALVCQELKTVGTIGISTLVNELPRGLPRLYQRMLRQILDNQNSPNLVPFALDILRTVVIATRPLGMKELAIAADLPEDIRDEEHQIRECALLCGSFLNPYDASGCLSLVHPSVRDYLVPRFCPKPGDCLMGFTKMFCSEPDRCHCSKKCLVPDMYPEALEYRIFGSLEFDYRLPIEDIRLHRVMAERCVKYLTSKVFKQRPRRTQPRREVSAMAHEHYWKYPLAKYALCFWVIHARQASYHVTNVIKTMKSLDQFLTRWLDVISELKRCEDTPPFDGQLPHSEEPTLLCIGAYTGIPDIVKLILDNGVDVNQKDYSDLPALYYASDGGHEAVTQLLIQKGADVNAKSKDGATALLAAVKSGHEAVAGLLLDANADHHIQQGSLGGTPLHVAADRMALQMAAALIEHGADVSSRDYSERTPLHIAAAGGTHIMQRLLRIPKPRGGCSASAGSGSVTTMISTGPLQAKEQRQNRSYTGMIELLLYNDADISARDINGHTPLHFAVGGGYESIAEELISFDAEIDAMDKDGWTPLQWTVETGLVAISCLLLENGADPNKTDKFGRTALHWATKKGHTTMVKLLLEFSAEPNVLDTWSGATPLHLAVYDKKRDIALLLLKSGADLNVQPEAKDPKAGDRKAEWERVPFPKTFDLGHRELLLEKFMDKEHSTSLAGMPLYWANEEMATMLLDHGADPNLQDSDFGDTALHSAVFRRKQNLVKVLLERRASPNVPDKLGKAPLHYTDRVEIAEILLDAGAEIDAMDMTGITALHTAAAYGERHMVQLLLMRGADPLLMDNTGKDVLGSSMV</sequence>
<dbReference type="InterPro" id="IPR056884">
    <property type="entry name" value="NPHP3-like_N"/>
</dbReference>
<dbReference type="PRINTS" id="PR01415">
    <property type="entry name" value="ANKYRIN"/>
</dbReference>
<feature type="repeat" description="ANK" evidence="3">
    <location>
        <begin position="1200"/>
        <end position="1232"/>
    </location>
</feature>
<evidence type="ECO:0000259" key="4">
    <source>
        <dbReference type="Pfam" id="PF01048"/>
    </source>
</evidence>
<feature type="repeat" description="ANK" evidence="3">
    <location>
        <begin position="1372"/>
        <end position="1404"/>
    </location>
</feature>
<dbReference type="InterPro" id="IPR050776">
    <property type="entry name" value="Ank_Repeat/CDKN_Inhibitor"/>
</dbReference>
<keyword evidence="1" id="KW-0677">Repeat</keyword>
<evidence type="ECO:0000256" key="3">
    <source>
        <dbReference type="PROSITE-ProRule" id="PRU00023"/>
    </source>
</evidence>
<dbReference type="Gene3D" id="3.40.50.1580">
    <property type="entry name" value="Nucleoside phosphorylase domain"/>
    <property type="match status" value="1"/>
</dbReference>
<dbReference type="GO" id="GO:0003824">
    <property type="term" value="F:catalytic activity"/>
    <property type="evidence" value="ECO:0007669"/>
    <property type="project" value="InterPro"/>
</dbReference>
<evidence type="ECO:0000313" key="7">
    <source>
        <dbReference type="Proteomes" id="UP000537989"/>
    </source>
</evidence>
<feature type="domain" description="Nucleoside phosphorylase" evidence="4">
    <location>
        <begin position="28"/>
        <end position="348"/>
    </location>
</feature>
<dbReference type="Pfam" id="PF00023">
    <property type="entry name" value="Ank"/>
    <property type="match status" value="1"/>
</dbReference>
<dbReference type="PROSITE" id="PS50297">
    <property type="entry name" value="ANK_REP_REGION"/>
    <property type="match status" value="9"/>
</dbReference>
<dbReference type="Proteomes" id="UP000537989">
    <property type="component" value="Unassembled WGS sequence"/>
</dbReference>
<feature type="repeat" description="ANK" evidence="3">
    <location>
        <begin position="1267"/>
        <end position="1299"/>
    </location>
</feature>
<protein>
    <recommendedName>
        <fullName evidence="8">Nucleoside phosphorylase domain-containing protein</fullName>
    </recommendedName>
</protein>
<accession>A0AAN5Z0R1</accession>
<evidence type="ECO:0008006" key="8">
    <source>
        <dbReference type="Google" id="ProtNLM"/>
    </source>
</evidence>
<dbReference type="Pfam" id="PF13637">
    <property type="entry name" value="Ank_4"/>
    <property type="match status" value="2"/>
</dbReference>
<feature type="domain" description="Nephrocystin 3-like N-terminal" evidence="5">
    <location>
        <begin position="436"/>
        <end position="608"/>
    </location>
</feature>
<dbReference type="GO" id="GO:0009116">
    <property type="term" value="P:nucleoside metabolic process"/>
    <property type="evidence" value="ECO:0007669"/>
    <property type="project" value="InterPro"/>
</dbReference>
<dbReference type="PANTHER" id="PTHR24201:SF16">
    <property type="entry name" value="ANKYRIN-1-LIKE-RELATED"/>
    <property type="match status" value="1"/>
</dbReference>
<name>A0AAN5Z0R1_FUSAU</name>
<dbReference type="SMART" id="SM00248">
    <property type="entry name" value="ANK"/>
    <property type="match status" value="13"/>
</dbReference>
<keyword evidence="2 3" id="KW-0040">ANK repeat</keyword>
<dbReference type="SUPFAM" id="SSF53167">
    <property type="entry name" value="Purine and uridine phosphorylases"/>
    <property type="match status" value="1"/>
</dbReference>
<dbReference type="PROSITE" id="PS50088">
    <property type="entry name" value="ANK_REPEAT"/>
    <property type="match status" value="10"/>
</dbReference>
<evidence type="ECO:0000256" key="2">
    <source>
        <dbReference type="ARBA" id="ARBA00023043"/>
    </source>
</evidence>
<feature type="repeat" description="ANK" evidence="3">
    <location>
        <begin position="1056"/>
        <end position="1088"/>
    </location>
</feature>
<dbReference type="InterPro" id="IPR002110">
    <property type="entry name" value="Ankyrin_rpt"/>
</dbReference>
<dbReference type="SUPFAM" id="SSF48403">
    <property type="entry name" value="Ankyrin repeat"/>
    <property type="match status" value="2"/>
</dbReference>
<comment type="caution">
    <text evidence="6">The sequence shown here is derived from an EMBL/GenBank/DDBJ whole genome shotgun (WGS) entry which is preliminary data.</text>
</comment>
<evidence type="ECO:0000313" key="6">
    <source>
        <dbReference type="EMBL" id="KAF5229345.1"/>
    </source>
</evidence>
<feature type="repeat" description="ANK" evidence="3">
    <location>
        <begin position="1233"/>
        <end position="1265"/>
    </location>
</feature>
<dbReference type="SUPFAM" id="SSF52540">
    <property type="entry name" value="P-loop containing nucleoside triphosphate hydrolases"/>
    <property type="match status" value="1"/>
</dbReference>
<dbReference type="InterPro" id="IPR036770">
    <property type="entry name" value="Ankyrin_rpt-contain_sf"/>
</dbReference>
<dbReference type="InterPro" id="IPR035994">
    <property type="entry name" value="Nucleoside_phosphorylase_sf"/>
</dbReference>
<organism evidence="6 7">
    <name type="scientific">Fusarium austroamericanum</name>
    <dbReference type="NCBI Taxonomy" id="282268"/>
    <lineage>
        <taxon>Eukaryota</taxon>
        <taxon>Fungi</taxon>
        <taxon>Dikarya</taxon>
        <taxon>Ascomycota</taxon>
        <taxon>Pezizomycotina</taxon>
        <taxon>Sordariomycetes</taxon>
        <taxon>Hypocreomycetidae</taxon>
        <taxon>Hypocreales</taxon>
        <taxon>Nectriaceae</taxon>
        <taxon>Fusarium</taxon>
    </lineage>
</organism>
<feature type="repeat" description="ANK" evidence="3">
    <location>
        <begin position="956"/>
        <end position="988"/>
    </location>
</feature>
<gene>
    <name evidence="6" type="ORF">FAUST_10467</name>
</gene>
<dbReference type="InterPro" id="IPR027417">
    <property type="entry name" value="P-loop_NTPase"/>
</dbReference>
<dbReference type="InterPro" id="IPR000845">
    <property type="entry name" value="Nucleoside_phosphorylase_d"/>
</dbReference>
<proteinExistence type="predicted"/>
<feature type="repeat" description="ANK" evidence="3">
    <location>
        <begin position="989"/>
        <end position="1021"/>
    </location>
</feature>
<dbReference type="Gene3D" id="3.40.50.300">
    <property type="entry name" value="P-loop containing nucleotide triphosphate hydrolases"/>
    <property type="match status" value="1"/>
</dbReference>
<feature type="repeat" description="ANK" evidence="3">
    <location>
        <begin position="1435"/>
        <end position="1467"/>
    </location>
</feature>
<dbReference type="EMBL" id="JAAMOD010000402">
    <property type="protein sequence ID" value="KAF5229345.1"/>
    <property type="molecule type" value="Genomic_DNA"/>
</dbReference>
<dbReference type="Pfam" id="PF01048">
    <property type="entry name" value="PNP_UDP_1"/>
    <property type="match status" value="1"/>
</dbReference>